<dbReference type="GO" id="GO:0005524">
    <property type="term" value="F:ATP binding"/>
    <property type="evidence" value="ECO:0007669"/>
    <property type="project" value="UniProtKB-KW"/>
</dbReference>
<comment type="pathway">
    <text evidence="1">Cofactor biosynthesis; (R)-pantothenate biosynthesis; (R)-pantothenate from (R)-pantoate and beta-alanine: step 1/1.</text>
</comment>
<dbReference type="NCBIfam" id="TIGR00018">
    <property type="entry name" value="panC"/>
    <property type="match status" value="1"/>
</dbReference>
<evidence type="ECO:0000256" key="7">
    <source>
        <dbReference type="ARBA" id="ARBA00022741"/>
    </source>
</evidence>
<dbReference type="VEuPathDB" id="FungiDB:TAPDE_003360"/>
<dbReference type="Gene3D" id="3.30.1300.10">
    <property type="entry name" value="Pantoate-beta-alanine ligase, C-terminal domain"/>
    <property type="match status" value="1"/>
</dbReference>
<dbReference type="HAMAP" id="MF_00158">
    <property type="entry name" value="PanC"/>
    <property type="match status" value="1"/>
</dbReference>
<gene>
    <name evidence="12" type="ORF">TAPDE_003360</name>
</gene>
<evidence type="ECO:0000256" key="6">
    <source>
        <dbReference type="ARBA" id="ARBA00022655"/>
    </source>
</evidence>
<accession>R4XBE5</accession>
<evidence type="ECO:0000256" key="10">
    <source>
        <dbReference type="ARBA" id="ARBA00032806"/>
    </source>
</evidence>
<dbReference type="STRING" id="1097556.R4XBE5"/>
<dbReference type="EMBL" id="CAHR02000127">
    <property type="protein sequence ID" value="CCG83179.1"/>
    <property type="molecule type" value="Genomic_DNA"/>
</dbReference>
<evidence type="ECO:0000256" key="5">
    <source>
        <dbReference type="ARBA" id="ARBA00022598"/>
    </source>
</evidence>
<dbReference type="Gene3D" id="3.40.50.620">
    <property type="entry name" value="HUPs"/>
    <property type="match status" value="1"/>
</dbReference>
<dbReference type="AlphaFoldDB" id="R4XBE5"/>
<evidence type="ECO:0000313" key="13">
    <source>
        <dbReference type="Proteomes" id="UP000013776"/>
    </source>
</evidence>
<dbReference type="GO" id="GO:0004592">
    <property type="term" value="F:pantoate-beta-alanine ligase activity"/>
    <property type="evidence" value="ECO:0007669"/>
    <property type="project" value="UniProtKB-EC"/>
</dbReference>
<proteinExistence type="inferred from homology"/>
<evidence type="ECO:0000256" key="2">
    <source>
        <dbReference type="ARBA" id="ARBA00009256"/>
    </source>
</evidence>
<dbReference type="GO" id="GO:0015940">
    <property type="term" value="P:pantothenate biosynthetic process"/>
    <property type="evidence" value="ECO:0007669"/>
    <property type="project" value="UniProtKB-UniPathway"/>
</dbReference>
<evidence type="ECO:0000256" key="11">
    <source>
        <dbReference type="ARBA" id="ARBA00048258"/>
    </source>
</evidence>
<comment type="caution">
    <text evidence="12">The sequence shown here is derived from an EMBL/GenBank/DDBJ whole genome shotgun (WGS) entry which is preliminary data.</text>
</comment>
<dbReference type="OrthoDB" id="2020436at2759"/>
<organism evidence="12 13">
    <name type="scientific">Taphrina deformans (strain PYCC 5710 / ATCC 11124 / CBS 356.35 / IMI 108563 / JCM 9778 / NBRC 8474)</name>
    <name type="common">Peach leaf curl fungus</name>
    <name type="synonym">Lalaria deformans</name>
    <dbReference type="NCBI Taxonomy" id="1097556"/>
    <lineage>
        <taxon>Eukaryota</taxon>
        <taxon>Fungi</taxon>
        <taxon>Dikarya</taxon>
        <taxon>Ascomycota</taxon>
        <taxon>Taphrinomycotina</taxon>
        <taxon>Taphrinomycetes</taxon>
        <taxon>Taphrinales</taxon>
        <taxon>Taphrinaceae</taxon>
        <taxon>Taphrina</taxon>
    </lineage>
</organism>
<dbReference type="CDD" id="cd00560">
    <property type="entry name" value="PanC"/>
    <property type="match status" value="1"/>
</dbReference>
<evidence type="ECO:0000256" key="3">
    <source>
        <dbReference type="ARBA" id="ARBA00012219"/>
    </source>
</evidence>
<reference evidence="12 13" key="1">
    <citation type="journal article" date="2013" name="MBio">
        <title>Genome sequencing of the plant pathogen Taphrina deformans, the causal agent of peach leaf curl.</title>
        <authorList>
            <person name="Cisse O.H."/>
            <person name="Almeida J.M.G.C.F."/>
            <person name="Fonseca A."/>
            <person name="Kumar A.A."/>
            <person name="Salojaervi J."/>
            <person name="Overmyer K."/>
            <person name="Hauser P.M."/>
            <person name="Pagni M."/>
        </authorList>
    </citation>
    <scope>NUCLEOTIDE SEQUENCE [LARGE SCALE GENOMIC DNA]</scope>
    <source>
        <strain evidence="13">PYCC 5710 / ATCC 11124 / CBS 356.35 / IMI 108563 / JCM 9778 / NBRC 8474</strain>
    </source>
</reference>
<dbReference type="Pfam" id="PF02569">
    <property type="entry name" value="Pantoate_ligase"/>
    <property type="match status" value="1"/>
</dbReference>
<dbReference type="InterPro" id="IPR014729">
    <property type="entry name" value="Rossmann-like_a/b/a_fold"/>
</dbReference>
<keyword evidence="6" id="KW-0566">Pantothenate biosynthesis</keyword>
<dbReference type="eggNOG" id="KOG3042">
    <property type="taxonomic scope" value="Eukaryota"/>
</dbReference>
<comment type="catalytic activity">
    <reaction evidence="11">
        <text>(R)-pantoate + beta-alanine + ATP = (R)-pantothenate + AMP + diphosphate + H(+)</text>
        <dbReference type="Rhea" id="RHEA:10912"/>
        <dbReference type="ChEBI" id="CHEBI:15378"/>
        <dbReference type="ChEBI" id="CHEBI:15980"/>
        <dbReference type="ChEBI" id="CHEBI:29032"/>
        <dbReference type="ChEBI" id="CHEBI:30616"/>
        <dbReference type="ChEBI" id="CHEBI:33019"/>
        <dbReference type="ChEBI" id="CHEBI:57966"/>
        <dbReference type="ChEBI" id="CHEBI:456215"/>
        <dbReference type="EC" id="6.3.2.1"/>
    </reaction>
</comment>
<dbReference type="EC" id="6.3.2.1" evidence="3"/>
<keyword evidence="7" id="KW-0547">Nucleotide-binding</keyword>
<dbReference type="SUPFAM" id="SSF52374">
    <property type="entry name" value="Nucleotidylyl transferase"/>
    <property type="match status" value="1"/>
</dbReference>
<dbReference type="Proteomes" id="UP000013776">
    <property type="component" value="Unassembled WGS sequence"/>
</dbReference>
<evidence type="ECO:0000256" key="4">
    <source>
        <dbReference type="ARBA" id="ARBA00015647"/>
    </source>
</evidence>
<evidence type="ECO:0000256" key="9">
    <source>
        <dbReference type="ARBA" id="ARBA00029902"/>
    </source>
</evidence>
<keyword evidence="13" id="KW-1185">Reference proteome</keyword>
<protein>
    <recommendedName>
        <fullName evidence="4">Pantoate--beta-alanine ligase</fullName>
        <ecNumber evidence="3">6.3.2.1</ecNumber>
    </recommendedName>
    <alternativeName>
        <fullName evidence="10">Pantoate-activating enzyme</fullName>
    </alternativeName>
    <alternativeName>
        <fullName evidence="9">Pantothenate synthetase</fullName>
    </alternativeName>
</protein>
<sequence>MGLVTDSLKPLILRSTAEYRSWRRCQSSTIGFVPTMGALHAGHLSLAQQARRETSLVVMSIFVNPAQFAPTEDLQAYPRTLDADLTEVRRAGTVDVLFLPTTQDLYPHGIEQDVTRQSGAFVSVLGLSHQLEGSIRPTFFRGVATILTKFLNVVRPDVMYLGQKDIQQSVVVRRLMADLCFDTVLRVGPTVRDPDGLALSSRNIYLGPQDRVRATCLYRALRAAETAFEQGETDGPTLRQAVRAVLDREEGVEVEYVSVADLQALREVDRLQHGQEVVVSAAVRLGATRILDNIILRNGPR</sequence>
<dbReference type="InterPro" id="IPR003721">
    <property type="entry name" value="Pantoate_ligase"/>
</dbReference>
<evidence type="ECO:0000313" key="12">
    <source>
        <dbReference type="EMBL" id="CCG83179.1"/>
    </source>
</evidence>
<evidence type="ECO:0000256" key="1">
    <source>
        <dbReference type="ARBA" id="ARBA00004990"/>
    </source>
</evidence>
<name>R4XBE5_TAPDE</name>
<comment type="similarity">
    <text evidence="2">Belongs to the pantothenate synthetase family.</text>
</comment>
<dbReference type="UniPathway" id="UPA00028">
    <property type="reaction ID" value="UER00005"/>
</dbReference>
<dbReference type="PANTHER" id="PTHR21299:SF1">
    <property type="entry name" value="PANTOATE--BETA-ALANINE LIGASE"/>
    <property type="match status" value="1"/>
</dbReference>
<keyword evidence="5" id="KW-0436">Ligase</keyword>
<keyword evidence="8" id="KW-0067">ATP-binding</keyword>
<dbReference type="PANTHER" id="PTHR21299">
    <property type="entry name" value="CYTIDYLATE KINASE/PANTOATE-BETA-ALANINE LIGASE"/>
    <property type="match status" value="1"/>
</dbReference>
<dbReference type="InterPro" id="IPR042176">
    <property type="entry name" value="Pantoate_ligase_C"/>
</dbReference>
<evidence type="ECO:0000256" key="8">
    <source>
        <dbReference type="ARBA" id="ARBA00022840"/>
    </source>
</evidence>